<evidence type="ECO:0000313" key="3">
    <source>
        <dbReference type="Proteomes" id="UP000199340"/>
    </source>
</evidence>
<dbReference type="EMBL" id="FNEB01000028">
    <property type="protein sequence ID" value="SDJ43376.1"/>
    <property type="molecule type" value="Genomic_DNA"/>
</dbReference>
<gene>
    <name evidence="1" type="ORF">SAMN05421850_1241</name>
    <name evidence="2" type="ORF">SAMN05421850_1286</name>
</gene>
<protein>
    <submittedName>
        <fullName evidence="2">Uncharacterized protein</fullName>
    </submittedName>
</protein>
<reference evidence="2 3" key="1">
    <citation type="submission" date="2016-10" db="EMBL/GenBank/DDBJ databases">
        <authorList>
            <person name="de Groot N.N."/>
        </authorList>
    </citation>
    <scope>NUCLEOTIDE SEQUENCE [LARGE SCALE GENOMIC DNA]</scope>
    <source>
        <strain evidence="2 3">DSM 28010</strain>
    </source>
</reference>
<sequence length="25" mass="2731">MRAPSGISVESGCLQMRQPLLTTVR</sequence>
<organism evidence="2 3">
    <name type="scientific">Lutimaribacter saemankumensis</name>
    <dbReference type="NCBI Taxonomy" id="490829"/>
    <lineage>
        <taxon>Bacteria</taxon>
        <taxon>Pseudomonadati</taxon>
        <taxon>Pseudomonadota</taxon>
        <taxon>Alphaproteobacteria</taxon>
        <taxon>Rhodobacterales</taxon>
        <taxon>Roseobacteraceae</taxon>
        <taxon>Lutimaribacter</taxon>
    </lineage>
</organism>
<proteinExistence type="predicted"/>
<feature type="non-terminal residue" evidence="2">
    <location>
        <position position="25"/>
    </location>
</feature>
<keyword evidence="3" id="KW-1185">Reference proteome</keyword>
<dbReference type="AlphaFoldDB" id="A0A1G8TP70"/>
<dbReference type="EMBL" id="FNEB01000024">
    <property type="protein sequence ID" value="SDJ41327.1"/>
    <property type="molecule type" value="Genomic_DNA"/>
</dbReference>
<name>A0A1G8TP70_9RHOB</name>
<evidence type="ECO:0000313" key="2">
    <source>
        <dbReference type="EMBL" id="SDJ43376.1"/>
    </source>
</evidence>
<evidence type="ECO:0000313" key="1">
    <source>
        <dbReference type="EMBL" id="SDJ41327.1"/>
    </source>
</evidence>
<dbReference type="Proteomes" id="UP000199340">
    <property type="component" value="Unassembled WGS sequence"/>
</dbReference>
<accession>A0A1G8TP70</accession>